<dbReference type="Proteomes" id="UP001148018">
    <property type="component" value="Unassembled WGS sequence"/>
</dbReference>
<gene>
    <name evidence="1" type="ORF">NHX12_017339</name>
</gene>
<evidence type="ECO:0000313" key="2">
    <source>
        <dbReference type="Proteomes" id="UP001148018"/>
    </source>
</evidence>
<organism evidence="1 2">
    <name type="scientific">Muraenolepis orangiensis</name>
    <name type="common">Patagonian moray cod</name>
    <dbReference type="NCBI Taxonomy" id="630683"/>
    <lineage>
        <taxon>Eukaryota</taxon>
        <taxon>Metazoa</taxon>
        <taxon>Chordata</taxon>
        <taxon>Craniata</taxon>
        <taxon>Vertebrata</taxon>
        <taxon>Euteleostomi</taxon>
        <taxon>Actinopterygii</taxon>
        <taxon>Neopterygii</taxon>
        <taxon>Teleostei</taxon>
        <taxon>Neoteleostei</taxon>
        <taxon>Acanthomorphata</taxon>
        <taxon>Zeiogadaria</taxon>
        <taxon>Gadariae</taxon>
        <taxon>Gadiformes</taxon>
        <taxon>Muraenolepidoidei</taxon>
        <taxon>Muraenolepididae</taxon>
        <taxon>Muraenolepis</taxon>
    </lineage>
</organism>
<accession>A0A9Q0D7X6</accession>
<comment type="caution">
    <text evidence="1">The sequence shown here is derived from an EMBL/GenBank/DDBJ whole genome shotgun (WGS) entry which is preliminary data.</text>
</comment>
<protein>
    <submittedName>
        <fullName evidence="1">Uncharacterized protein</fullName>
    </submittedName>
</protein>
<reference evidence="1" key="1">
    <citation type="submission" date="2022-07" db="EMBL/GenBank/DDBJ databases">
        <title>Chromosome-level genome of Muraenolepis orangiensis.</title>
        <authorList>
            <person name="Kim J."/>
        </authorList>
    </citation>
    <scope>NUCLEOTIDE SEQUENCE</scope>
    <source>
        <strain evidence="1">KU_S4_2022</strain>
        <tissue evidence="1">Muscle</tissue>
    </source>
</reference>
<keyword evidence="2" id="KW-1185">Reference proteome</keyword>
<evidence type="ECO:0000313" key="1">
    <source>
        <dbReference type="EMBL" id="KAJ3583446.1"/>
    </source>
</evidence>
<dbReference type="EMBL" id="JANIIK010000341">
    <property type="protein sequence ID" value="KAJ3583446.1"/>
    <property type="molecule type" value="Genomic_DNA"/>
</dbReference>
<name>A0A9Q0D7X6_9TELE</name>
<sequence length="109" mass="12199">MDYLLMNNKDRRRIMKCDIGLMDLSDHSPVDMTLNLNNRKRNTLWRLNSGILTEQVKGGFKKEIKLFLMENDTGEVEAGEVEAGEVEAGEVEAGEVEAGEVDAAVLWDA</sequence>
<dbReference type="AlphaFoldDB" id="A0A9Q0D7X6"/>
<proteinExistence type="predicted"/>